<evidence type="ECO:0000313" key="1">
    <source>
        <dbReference type="EMBL" id="AGB46404.1"/>
    </source>
</evidence>
<dbReference type="Proteomes" id="UP000010998">
    <property type="component" value="Chromosome"/>
</dbReference>
<accession>L0KQX9</accession>
<dbReference type="EMBL" id="CP003358">
    <property type="protein sequence ID" value="AGB46404.1"/>
    <property type="molecule type" value="Genomic_DNA"/>
</dbReference>
<dbReference type="RefSeq" id="WP_015317816.1">
    <property type="nucleotide sequence ID" value="NC_019973.1"/>
</dbReference>
<dbReference type="AlphaFoldDB" id="L0KQX9"/>
<dbReference type="KEGG" id="mam:Mesau_04055"/>
<evidence type="ECO:0000313" key="2">
    <source>
        <dbReference type="Proteomes" id="UP000010998"/>
    </source>
</evidence>
<sequence>MAILPKKSQYILEVRTYGREITDTNWEVIEVNLRDFWAIAKISFRNKTVKFENELYDIETDFESLYEHFRDLVVALQGIANGTIDLRSSVDPFPRDPVIITINVTSIHDKRLHDSIVENYIYDIFLIANISAPSSLNIYVSSLSVDGKILNKEISLTSTIFEVSYLQDISGGLALPSVLSPDDTWRWYFDIRKSPTQVSKDPIERIFFALLHMARVSDSPTNVVWIFYCLETLFDTKVGENFRVLTDRIGIFLELETKSIAVVKKKLRNLYDFRSSLVHGGQPIIHPMHNDILDKEVVEQTNKIIQGLDFGYVLIFSCLQKLVRNHWTSLAFTEIMTGTKAS</sequence>
<protein>
    <submittedName>
        <fullName evidence="1">Uncharacterized protein</fullName>
    </submittedName>
</protein>
<organism evidence="1 2">
    <name type="scientific">Mesorhizobium australicum (strain HAMBI 3006 / LMG 24608 / WSM2073)</name>
    <dbReference type="NCBI Taxonomy" id="754035"/>
    <lineage>
        <taxon>Bacteria</taxon>
        <taxon>Pseudomonadati</taxon>
        <taxon>Pseudomonadota</taxon>
        <taxon>Alphaproteobacteria</taxon>
        <taxon>Hyphomicrobiales</taxon>
        <taxon>Phyllobacteriaceae</taxon>
        <taxon>Mesorhizobium</taxon>
    </lineage>
</organism>
<dbReference type="GeneID" id="90993388"/>
<proteinExistence type="predicted"/>
<keyword evidence="2" id="KW-1185">Reference proteome</keyword>
<dbReference type="OrthoDB" id="8444417at2"/>
<gene>
    <name evidence="1" type="ordered locus">Mesau_04055</name>
</gene>
<reference evidence="2" key="1">
    <citation type="submission" date="2012-02" db="EMBL/GenBank/DDBJ databases">
        <title>Complete sequence of Mesorhizobium australicum WSM2073.</title>
        <authorList>
            <person name="Lucas S."/>
            <person name="Han J."/>
            <person name="Lapidus A."/>
            <person name="Cheng J.-F."/>
            <person name="Goodwin L."/>
            <person name="Pitluck S."/>
            <person name="Peters L."/>
            <person name="Gu W."/>
            <person name="Detter J.C."/>
            <person name="Han C."/>
            <person name="Tapia R."/>
            <person name="Land M."/>
            <person name="Hauser L."/>
            <person name="Kyrpides N."/>
            <person name="Ivanova N."/>
            <person name="Pagani I."/>
            <person name="Reeve W.G."/>
            <person name="Howieson J.G."/>
            <person name="Tiwari R.P."/>
            <person name="O'Hara G.W."/>
            <person name="Atkins C.A."/>
            <person name="Ronson C.W."/>
            <person name="Nandasena K.G."/>
            <person name="Woyke T."/>
        </authorList>
    </citation>
    <scope>NUCLEOTIDE SEQUENCE [LARGE SCALE GENOMIC DNA]</scope>
    <source>
        <strain evidence="2">LMG 24608 / HAMBI 3006 / WSM2073</strain>
    </source>
</reference>
<dbReference type="HOGENOM" id="CLU_810872_0_0_5"/>
<name>L0KQX9_MESAW</name>